<evidence type="ECO:0000256" key="1">
    <source>
        <dbReference type="ARBA" id="ARBA00004496"/>
    </source>
</evidence>
<dbReference type="AlphaFoldDB" id="A0AAJ6YC13"/>
<dbReference type="GO" id="GO:0003723">
    <property type="term" value="F:RNA binding"/>
    <property type="evidence" value="ECO:0007669"/>
    <property type="project" value="InterPro"/>
</dbReference>
<evidence type="ECO:0000313" key="5">
    <source>
        <dbReference type="Proteomes" id="UP000695007"/>
    </source>
</evidence>
<name>A0AAJ6YC13_9HYME</name>
<comment type="subcellular location">
    <subcellularLocation>
        <location evidence="1">Cytoplasm</location>
    </subcellularLocation>
</comment>
<sequence length="426" mass="48593">MRDAILPKRNNKVATLKSKPSLEIYRPPGVRTDGPHIIHPSTPNIINPQLNVHAKEFTMKQNDYQLPISELNLVDRPYYIQHSKSSGNIHQYLCSQHQQQLHYPLQYQSSTNSQHHTTNYHPLTMTMHQPHILNTSTFSGNILHNAGQVHFSVEHDIKSAISKPGKLTKSLSFISSYGLRRTKSFTVSDILMTKTMNIADISELGKFPSNIQEILFQAIDNPNVLSARVLMELVKHILIRVIENQCCAEPAAKICIIIIEQEAKETFLESLLNTCQQWYQERNITLEDISLHHHFSAFMSFLNEMYCQLKRLQLQLKTQQEGIPPGRVLLTLLWKCCQDCLRPPMINSHTEMNSLFFILTCIGKDLATELPTQLQQLLGGVRDAFLNEDTTSPAVRKTLLQLIELHAAHWQLPATAVVYYYPGSAK</sequence>
<dbReference type="GeneID" id="105359882"/>
<dbReference type="RefSeq" id="XP_011494923.1">
    <property type="nucleotide sequence ID" value="XM_011496621.1"/>
</dbReference>
<keyword evidence="5" id="KW-1185">Reference proteome</keyword>
<evidence type="ECO:0000313" key="7">
    <source>
        <dbReference type="RefSeq" id="XP_011494924.1"/>
    </source>
</evidence>
<proteinExistence type="predicted"/>
<evidence type="ECO:0000313" key="6">
    <source>
        <dbReference type="RefSeq" id="XP_011494923.1"/>
    </source>
</evidence>
<dbReference type="SMART" id="SM00543">
    <property type="entry name" value="MIF4G"/>
    <property type="match status" value="1"/>
</dbReference>
<feature type="domain" description="MIF4G" evidence="4">
    <location>
        <begin position="194"/>
        <end position="409"/>
    </location>
</feature>
<evidence type="ECO:0000259" key="4">
    <source>
        <dbReference type="SMART" id="SM00543"/>
    </source>
</evidence>
<dbReference type="Gene3D" id="1.25.40.180">
    <property type="match status" value="1"/>
</dbReference>
<dbReference type="SUPFAM" id="SSF48371">
    <property type="entry name" value="ARM repeat"/>
    <property type="match status" value="1"/>
</dbReference>
<dbReference type="GO" id="GO:0006446">
    <property type="term" value="P:regulation of translational initiation"/>
    <property type="evidence" value="ECO:0007669"/>
    <property type="project" value="TreeGrafter"/>
</dbReference>
<protein>
    <submittedName>
        <fullName evidence="6 7">Uncharacterized protein LOC105359882</fullName>
    </submittedName>
</protein>
<reference evidence="6 7" key="1">
    <citation type="submission" date="2025-04" db="UniProtKB">
        <authorList>
            <consortium name="RefSeq"/>
        </authorList>
    </citation>
    <scope>IDENTIFICATION</scope>
</reference>
<gene>
    <name evidence="6 7" type="primary">LOC105359882</name>
</gene>
<dbReference type="InterPro" id="IPR003890">
    <property type="entry name" value="MIF4G-like_typ-3"/>
</dbReference>
<dbReference type="InterPro" id="IPR051367">
    <property type="entry name" value="mRNA_TranslReg/HistoneTransl"/>
</dbReference>
<dbReference type="GO" id="GO:0005829">
    <property type="term" value="C:cytosol"/>
    <property type="evidence" value="ECO:0007669"/>
    <property type="project" value="TreeGrafter"/>
</dbReference>
<keyword evidence="2" id="KW-0963">Cytoplasm</keyword>
<keyword evidence="3" id="KW-0810">Translation regulation</keyword>
<dbReference type="PANTHER" id="PTHR23254">
    <property type="entry name" value="EIF4G DOMAIN PROTEIN"/>
    <property type="match status" value="1"/>
</dbReference>
<evidence type="ECO:0000256" key="2">
    <source>
        <dbReference type="ARBA" id="ARBA00022490"/>
    </source>
</evidence>
<evidence type="ECO:0000256" key="3">
    <source>
        <dbReference type="ARBA" id="ARBA00022845"/>
    </source>
</evidence>
<dbReference type="Proteomes" id="UP000695007">
    <property type="component" value="Unplaced"/>
</dbReference>
<dbReference type="InterPro" id="IPR016024">
    <property type="entry name" value="ARM-type_fold"/>
</dbReference>
<dbReference type="FunFam" id="1.25.40.180:FF:000039">
    <property type="entry name" value="Uncharacterized protein, isoform B"/>
    <property type="match status" value="1"/>
</dbReference>
<dbReference type="KEGG" id="csol:105359882"/>
<dbReference type="Pfam" id="PF02854">
    <property type="entry name" value="MIF4G"/>
    <property type="match status" value="1"/>
</dbReference>
<dbReference type="GO" id="GO:0008494">
    <property type="term" value="F:translation activator activity"/>
    <property type="evidence" value="ECO:0007669"/>
    <property type="project" value="TreeGrafter"/>
</dbReference>
<dbReference type="PANTHER" id="PTHR23254:SF16">
    <property type="entry name" value="CBP80_20-DEPENDENT TRANSLATION INITIATION FACTOR"/>
    <property type="match status" value="1"/>
</dbReference>
<accession>A0AAJ6YC13</accession>
<organism evidence="5 7">
    <name type="scientific">Ceratosolen solmsi marchali</name>
    <dbReference type="NCBI Taxonomy" id="326594"/>
    <lineage>
        <taxon>Eukaryota</taxon>
        <taxon>Metazoa</taxon>
        <taxon>Ecdysozoa</taxon>
        <taxon>Arthropoda</taxon>
        <taxon>Hexapoda</taxon>
        <taxon>Insecta</taxon>
        <taxon>Pterygota</taxon>
        <taxon>Neoptera</taxon>
        <taxon>Endopterygota</taxon>
        <taxon>Hymenoptera</taxon>
        <taxon>Apocrita</taxon>
        <taxon>Proctotrupomorpha</taxon>
        <taxon>Chalcidoidea</taxon>
        <taxon>Agaonidae</taxon>
        <taxon>Agaoninae</taxon>
        <taxon>Ceratosolen</taxon>
    </lineage>
</organism>
<dbReference type="RefSeq" id="XP_011494924.1">
    <property type="nucleotide sequence ID" value="XM_011496622.1"/>
</dbReference>